<comment type="caution">
    <text evidence="2">The sequence shown here is derived from an EMBL/GenBank/DDBJ whole genome shotgun (WGS) entry which is preliminary data.</text>
</comment>
<sequence length="244" mass="27711">MDIAERSGDEPTPSQEAENLTKDLPNLTENQMAEVIAKDLLDRENNLYRSGNTLPADHKILFLIGDATSDVTRATDLRADRIYTKESSFPKAPEIPELNASISRYFEKDRQNLPEVLSETADIFYNLAQLRELDPEFRDVYSKWMNYLSSSIGLDLRELFGLAIIKYRRRLIQEGGEKDVLEEEKLLQSFVTEAQSPGRFSVRRPSDDGLKKFYRVVNLLGSRILAGRFTQLGASLSAEEELTG</sequence>
<accession>A0A1F7I2D1</accession>
<feature type="region of interest" description="Disordered" evidence="1">
    <location>
        <begin position="1"/>
        <end position="27"/>
    </location>
</feature>
<gene>
    <name evidence="2" type="ORF">A3F03_03715</name>
</gene>
<dbReference type="EMBL" id="MGAC01000039">
    <property type="protein sequence ID" value="OGK37504.1"/>
    <property type="molecule type" value="Genomic_DNA"/>
</dbReference>
<organism evidence="2 3">
    <name type="scientific">Candidatus Roizmanbacteria bacterium RIFCSPHIGHO2_12_FULL_41_11</name>
    <dbReference type="NCBI Taxonomy" id="1802052"/>
    <lineage>
        <taxon>Bacteria</taxon>
        <taxon>Candidatus Roizmaniibacteriota</taxon>
    </lineage>
</organism>
<name>A0A1F7I2D1_9BACT</name>
<evidence type="ECO:0000313" key="2">
    <source>
        <dbReference type="EMBL" id="OGK37504.1"/>
    </source>
</evidence>
<evidence type="ECO:0000256" key="1">
    <source>
        <dbReference type="SAM" id="MobiDB-lite"/>
    </source>
</evidence>
<protein>
    <submittedName>
        <fullName evidence="2">Uncharacterized protein</fullName>
    </submittedName>
</protein>
<reference evidence="2 3" key="1">
    <citation type="journal article" date="2016" name="Nat. Commun.">
        <title>Thousands of microbial genomes shed light on interconnected biogeochemical processes in an aquifer system.</title>
        <authorList>
            <person name="Anantharaman K."/>
            <person name="Brown C.T."/>
            <person name="Hug L.A."/>
            <person name="Sharon I."/>
            <person name="Castelle C.J."/>
            <person name="Probst A.J."/>
            <person name="Thomas B.C."/>
            <person name="Singh A."/>
            <person name="Wilkins M.J."/>
            <person name="Karaoz U."/>
            <person name="Brodie E.L."/>
            <person name="Williams K.H."/>
            <person name="Hubbard S.S."/>
            <person name="Banfield J.F."/>
        </authorList>
    </citation>
    <scope>NUCLEOTIDE SEQUENCE [LARGE SCALE GENOMIC DNA]</scope>
</reference>
<dbReference type="AlphaFoldDB" id="A0A1F7I2D1"/>
<evidence type="ECO:0000313" key="3">
    <source>
        <dbReference type="Proteomes" id="UP000176803"/>
    </source>
</evidence>
<proteinExistence type="predicted"/>
<dbReference type="Proteomes" id="UP000176803">
    <property type="component" value="Unassembled WGS sequence"/>
</dbReference>